<feature type="transmembrane region" description="Helical" evidence="1">
    <location>
        <begin position="7"/>
        <end position="34"/>
    </location>
</feature>
<name>A0A194URZ1_CYTMA</name>
<keyword evidence="1" id="KW-0812">Transmembrane</keyword>
<keyword evidence="1" id="KW-1133">Transmembrane helix</keyword>
<keyword evidence="3" id="KW-1185">Reference proteome</keyword>
<organism evidence="2 3">
    <name type="scientific">Cytospora mali</name>
    <name type="common">Apple Valsa canker fungus</name>
    <name type="synonym">Valsa mali</name>
    <dbReference type="NCBI Taxonomy" id="578113"/>
    <lineage>
        <taxon>Eukaryota</taxon>
        <taxon>Fungi</taxon>
        <taxon>Dikarya</taxon>
        <taxon>Ascomycota</taxon>
        <taxon>Pezizomycotina</taxon>
        <taxon>Sordariomycetes</taxon>
        <taxon>Sordariomycetidae</taxon>
        <taxon>Diaporthales</taxon>
        <taxon>Cytosporaceae</taxon>
        <taxon>Cytospora</taxon>
    </lineage>
</organism>
<feature type="transmembrane region" description="Helical" evidence="1">
    <location>
        <begin position="69"/>
        <end position="89"/>
    </location>
</feature>
<sequence length="238" mass="25816">MASPSPLLKVIVGLLMVVSIVELSFISATVGFLAKRASGTFDVVYNGATFPIAGEPVNLSVNQGHTSNGASGTAFIIIGCCGLLALWLRGRSGYHNKSIGGLFSRSWYRLWLAFNVPALLLTLGALAYTFAVTKAHQGQRIDLSVARRLDGGAYPLQEWTPQNWFDALLKLDLASGSDRDDIESHYKIARGWEFNLIPFFIVQLVQTVLALLEAVRMRKADRQNGYGDAEKDAGVGAP</sequence>
<evidence type="ECO:0000313" key="3">
    <source>
        <dbReference type="Proteomes" id="UP000078576"/>
    </source>
</evidence>
<keyword evidence="1" id="KW-0472">Membrane</keyword>
<proteinExistence type="predicted"/>
<gene>
    <name evidence="2" type="ORF">VP1G_01888</name>
</gene>
<dbReference type="AlphaFoldDB" id="A0A194URZ1"/>
<feature type="transmembrane region" description="Helical" evidence="1">
    <location>
        <begin position="110"/>
        <end position="131"/>
    </location>
</feature>
<dbReference type="Proteomes" id="UP000078576">
    <property type="component" value="Unassembled WGS sequence"/>
</dbReference>
<dbReference type="EMBL" id="KN714674">
    <property type="protein sequence ID" value="KUI54445.1"/>
    <property type="molecule type" value="Genomic_DNA"/>
</dbReference>
<evidence type="ECO:0000313" key="2">
    <source>
        <dbReference type="EMBL" id="KUI54445.1"/>
    </source>
</evidence>
<dbReference type="OrthoDB" id="3597048at2759"/>
<reference evidence="3" key="1">
    <citation type="submission" date="2014-12" db="EMBL/GenBank/DDBJ databases">
        <title>Genome Sequence of Valsa Canker Pathogens Uncovers a Specific Adaption of Colonization on Woody Bark.</title>
        <authorList>
            <person name="Yin Z."/>
            <person name="Liu H."/>
            <person name="Gao X."/>
            <person name="Li Z."/>
            <person name="Song N."/>
            <person name="Ke X."/>
            <person name="Dai Q."/>
            <person name="Wu Y."/>
            <person name="Sun Y."/>
            <person name="Xu J.-R."/>
            <person name="Kang Z.K."/>
            <person name="Wang L."/>
            <person name="Huang L."/>
        </authorList>
    </citation>
    <scope>NUCLEOTIDE SEQUENCE [LARGE SCALE GENOMIC DNA]</scope>
    <source>
        <strain evidence="3">SXYL134</strain>
    </source>
</reference>
<protein>
    <submittedName>
        <fullName evidence="2">Uncharacterized protein</fullName>
    </submittedName>
</protein>
<evidence type="ECO:0000256" key="1">
    <source>
        <dbReference type="SAM" id="Phobius"/>
    </source>
</evidence>
<accession>A0A194URZ1</accession>